<sequence>MTNIVFLRRPRRKKNEEKIRKPE</sequence>
<evidence type="ECO:0000313" key="2">
    <source>
        <dbReference type="EMBL" id="SVD67608.1"/>
    </source>
</evidence>
<feature type="region of interest" description="Disordered" evidence="1">
    <location>
        <begin position="1"/>
        <end position="23"/>
    </location>
</feature>
<dbReference type="AlphaFoldDB" id="A0A382XB83"/>
<accession>A0A382XB83</accession>
<evidence type="ECO:0000256" key="1">
    <source>
        <dbReference type="SAM" id="MobiDB-lite"/>
    </source>
</evidence>
<reference evidence="2" key="1">
    <citation type="submission" date="2018-05" db="EMBL/GenBank/DDBJ databases">
        <authorList>
            <person name="Lanie J.A."/>
            <person name="Ng W.-L."/>
            <person name="Kazmierczak K.M."/>
            <person name="Andrzejewski T.M."/>
            <person name="Davidsen T.M."/>
            <person name="Wayne K.J."/>
            <person name="Tettelin H."/>
            <person name="Glass J.I."/>
            <person name="Rusch D."/>
            <person name="Podicherti R."/>
            <person name="Tsui H.-C.T."/>
            <person name="Winkler M.E."/>
        </authorList>
    </citation>
    <scope>NUCLEOTIDE SEQUENCE</scope>
</reference>
<name>A0A382XB83_9ZZZZ</name>
<feature type="compositionally biased region" description="Basic and acidic residues" evidence="1">
    <location>
        <begin position="14"/>
        <end position="23"/>
    </location>
</feature>
<proteinExistence type="predicted"/>
<organism evidence="2">
    <name type="scientific">marine metagenome</name>
    <dbReference type="NCBI Taxonomy" id="408172"/>
    <lineage>
        <taxon>unclassified sequences</taxon>
        <taxon>metagenomes</taxon>
        <taxon>ecological metagenomes</taxon>
    </lineage>
</organism>
<gene>
    <name evidence="2" type="ORF">METZ01_LOCUS420462</name>
</gene>
<feature type="non-terminal residue" evidence="2">
    <location>
        <position position="23"/>
    </location>
</feature>
<dbReference type="EMBL" id="UINC01165933">
    <property type="protein sequence ID" value="SVD67608.1"/>
    <property type="molecule type" value="Genomic_DNA"/>
</dbReference>
<protein>
    <submittedName>
        <fullName evidence="2">Uncharacterized protein</fullName>
    </submittedName>
</protein>